<comment type="caution">
    <text evidence="12">The sequence shown here is derived from an EMBL/GenBank/DDBJ whole genome shotgun (WGS) entry which is preliminary data.</text>
</comment>
<accession>A0A9P8QWE8</accession>
<evidence type="ECO:0000313" key="12">
    <source>
        <dbReference type="EMBL" id="KAH6609902.1"/>
    </source>
</evidence>
<dbReference type="InterPro" id="IPR006330">
    <property type="entry name" value="Ado/ade_deaminase"/>
</dbReference>
<dbReference type="Proteomes" id="UP000827724">
    <property type="component" value="Unassembled WGS sequence"/>
</dbReference>
<feature type="region of interest" description="Disordered" evidence="10">
    <location>
        <begin position="1"/>
        <end position="120"/>
    </location>
</feature>
<evidence type="ECO:0000259" key="11">
    <source>
        <dbReference type="Pfam" id="PF00962"/>
    </source>
</evidence>
<dbReference type="OrthoDB" id="7202371at2759"/>
<name>A0A9P8QWE8_9HYPO</name>
<proteinExistence type="inferred from homology"/>
<dbReference type="FunFam" id="3.20.20.140:FF:000017">
    <property type="entry name" value="Adenosine deaminase 2"/>
    <property type="match status" value="1"/>
</dbReference>
<comment type="subcellular location">
    <subcellularLocation>
        <location evidence="2">Secreted</location>
    </subcellularLocation>
</comment>
<comment type="catalytic activity">
    <reaction evidence="9">
        <text>adenosine + H2O + H(+) = inosine + NH4(+)</text>
        <dbReference type="Rhea" id="RHEA:24408"/>
        <dbReference type="ChEBI" id="CHEBI:15377"/>
        <dbReference type="ChEBI" id="CHEBI:15378"/>
        <dbReference type="ChEBI" id="CHEBI:16335"/>
        <dbReference type="ChEBI" id="CHEBI:17596"/>
        <dbReference type="ChEBI" id="CHEBI:28938"/>
        <dbReference type="EC" id="3.5.4.4"/>
    </reaction>
</comment>
<keyword evidence="5" id="KW-0964">Secreted</keyword>
<dbReference type="GO" id="GO:0005576">
    <property type="term" value="C:extracellular region"/>
    <property type="evidence" value="ECO:0007669"/>
    <property type="project" value="UniProtKB-SubCell"/>
</dbReference>
<dbReference type="Pfam" id="PF00962">
    <property type="entry name" value="A_deaminase"/>
    <property type="match status" value="1"/>
</dbReference>
<evidence type="ECO:0000256" key="9">
    <source>
        <dbReference type="ARBA" id="ARBA00047764"/>
    </source>
</evidence>
<dbReference type="EMBL" id="JAIWOZ010000002">
    <property type="protein sequence ID" value="KAH6609902.1"/>
    <property type="molecule type" value="Genomic_DNA"/>
</dbReference>
<dbReference type="Gene3D" id="3.20.20.140">
    <property type="entry name" value="Metal-dependent hydrolases"/>
    <property type="match status" value="1"/>
</dbReference>
<dbReference type="EC" id="3.5.4.4" evidence="4"/>
<dbReference type="InterPro" id="IPR001365">
    <property type="entry name" value="A_deaminase_dom"/>
</dbReference>
<comment type="similarity">
    <text evidence="3">Belongs to the metallo-dependent hydrolases superfamily. Adenosine and AMP deaminases family. ADGF subfamily.</text>
</comment>
<keyword evidence="7" id="KW-0732">Signal</keyword>
<dbReference type="GO" id="GO:0046872">
    <property type="term" value="F:metal ion binding"/>
    <property type="evidence" value="ECO:0007669"/>
    <property type="project" value="UniProtKB-KW"/>
</dbReference>
<dbReference type="GO" id="GO:0004000">
    <property type="term" value="F:adenosine deaminase activity"/>
    <property type="evidence" value="ECO:0007669"/>
    <property type="project" value="TreeGrafter"/>
</dbReference>
<evidence type="ECO:0000256" key="1">
    <source>
        <dbReference type="ARBA" id="ARBA00001947"/>
    </source>
</evidence>
<dbReference type="PANTHER" id="PTHR11409">
    <property type="entry name" value="ADENOSINE DEAMINASE"/>
    <property type="match status" value="1"/>
</dbReference>
<feature type="compositionally biased region" description="Basic and acidic residues" evidence="10">
    <location>
        <begin position="10"/>
        <end position="65"/>
    </location>
</feature>
<comment type="cofactor">
    <cofactor evidence="1">
        <name>Zn(2+)</name>
        <dbReference type="ChEBI" id="CHEBI:29105"/>
    </cofactor>
</comment>
<dbReference type="SUPFAM" id="SSF51556">
    <property type="entry name" value="Metallo-dependent hydrolases"/>
    <property type="match status" value="1"/>
</dbReference>
<evidence type="ECO:0000313" key="13">
    <source>
        <dbReference type="Proteomes" id="UP000827724"/>
    </source>
</evidence>
<evidence type="ECO:0000256" key="5">
    <source>
        <dbReference type="ARBA" id="ARBA00022525"/>
    </source>
</evidence>
<protein>
    <recommendedName>
        <fullName evidence="4">adenosine deaminase</fullName>
        <ecNumber evidence="4">3.5.4.4</ecNumber>
    </recommendedName>
</protein>
<dbReference type="InterPro" id="IPR032466">
    <property type="entry name" value="Metal_Hydrolase"/>
</dbReference>
<feature type="non-terminal residue" evidence="12">
    <location>
        <position position="652"/>
    </location>
</feature>
<keyword evidence="8" id="KW-0378">Hydrolase</keyword>
<gene>
    <name evidence="12" type="ORF">Trco_003248</name>
</gene>
<evidence type="ECO:0000256" key="6">
    <source>
        <dbReference type="ARBA" id="ARBA00022723"/>
    </source>
</evidence>
<dbReference type="PANTHER" id="PTHR11409:SF37">
    <property type="entry name" value="ADENOSINE DEAMINASE DOMAIN-CONTAINING PROTEIN"/>
    <property type="match status" value="1"/>
</dbReference>
<sequence>MRLTKSKSKSKSEGRSESESADGRGDRVDEPRRQSASDKHRDGDGDKAAALRLIAAHDSEADLRRSGGGHGDGAPRPTPPPHRLGAGDGTVGLPLPPDPDLASAGAGDETPTPTPSAAEYDKMRRLLVEREEALSFDARCRARATDKERRVDAIVRRMRRRDDARVFSCADPRRGHQGQLHPRFAGDHFLSNVDLINQTALFRIASRMPKGAHLHIHFNACLPPKVLLDIAKGMDRMFITSNLPLVRQGEGEGEDEDEFENFDKCEIQFSILSPENEDPGNLFRAEYRPRQTMKFSDFLGQFSRHYPRADVDRWLLEKLTFEELEAHHPFQTASGAWEKFNGRTRMMKGLFNYETAYRAYTHRCLQDFVRDNIQYAEIRPNFMTSNQLYHDDGTGPINNEGIMAIIVEEVQRFQRDVAARGEFFGGLKVIYCTPRSMPRAQVQAALAECMEFKKKWPRWIAGFDLVGEEAKGNPIKMFIPELLEFKKKCAQEGLDIPFLFHCGETLDMGTDTDGNLVDALLLGSKRIGHGFALAKHPYIMQHMKAKGVCLELCPISNEILGLTPRASGHAMYQLLANNVHCTVSSDNGALFRSSLSHDFYQVMVGKADMGLYGWKQLVLWSLEHACLSEKEGERMLVQWEGLWDEFLDWVEE</sequence>
<reference evidence="12" key="1">
    <citation type="submission" date="2021-08" db="EMBL/GenBank/DDBJ databases">
        <title>Chromosome-Level Trichoderma cornu-damae using Hi-C Data.</title>
        <authorList>
            <person name="Kim C.S."/>
        </authorList>
    </citation>
    <scope>NUCLEOTIDE SEQUENCE</scope>
    <source>
        <strain evidence="12">KA19-0412C</strain>
    </source>
</reference>
<keyword evidence="13" id="KW-1185">Reference proteome</keyword>
<dbReference type="GO" id="GO:0046103">
    <property type="term" value="P:inosine biosynthetic process"/>
    <property type="evidence" value="ECO:0007669"/>
    <property type="project" value="TreeGrafter"/>
</dbReference>
<dbReference type="AlphaFoldDB" id="A0A9P8QWE8"/>
<feature type="domain" description="Adenosine deaminase" evidence="11">
    <location>
        <begin position="321"/>
        <end position="636"/>
    </location>
</feature>
<dbReference type="GO" id="GO:0006154">
    <property type="term" value="P:adenosine catabolic process"/>
    <property type="evidence" value="ECO:0007669"/>
    <property type="project" value="TreeGrafter"/>
</dbReference>
<evidence type="ECO:0000256" key="3">
    <source>
        <dbReference type="ARBA" id="ARBA00006083"/>
    </source>
</evidence>
<evidence type="ECO:0000256" key="10">
    <source>
        <dbReference type="SAM" id="MobiDB-lite"/>
    </source>
</evidence>
<evidence type="ECO:0000256" key="2">
    <source>
        <dbReference type="ARBA" id="ARBA00004613"/>
    </source>
</evidence>
<evidence type="ECO:0000256" key="8">
    <source>
        <dbReference type="ARBA" id="ARBA00022801"/>
    </source>
</evidence>
<keyword evidence="6" id="KW-0479">Metal-binding</keyword>
<evidence type="ECO:0000256" key="4">
    <source>
        <dbReference type="ARBA" id="ARBA00012784"/>
    </source>
</evidence>
<evidence type="ECO:0000256" key="7">
    <source>
        <dbReference type="ARBA" id="ARBA00022729"/>
    </source>
</evidence>
<organism evidence="12 13">
    <name type="scientific">Trichoderma cornu-damae</name>
    <dbReference type="NCBI Taxonomy" id="654480"/>
    <lineage>
        <taxon>Eukaryota</taxon>
        <taxon>Fungi</taxon>
        <taxon>Dikarya</taxon>
        <taxon>Ascomycota</taxon>
        <taxon>Pezizomycotina</taxon>
        <taxon>Sordariomycetes</taxon>
        <taxon>Hypocreomycetidae</taxon>
        <taxon>Hypocreales</taxon>
        <taxon>Hypocreaceae</taxon>
        <taxon>Trichoderma</taxon>
    </lineage>
</organism>